<gene>
    <name evidence="3" type="ORF">g.20104</name>
    <name evidence="2" type="ORF">g.20110</name>
</gene>
<sequence length="593" mass="65776">MSSFITDQHVMDPDVLVSLWSTRKPWTLGLWSGLSRSLSIGVCLATGLAVGQWGVSASLIALWFPPIIILLIEHFVNCPKTGFGAWMNVLQNSVSFSLAASGLSTTLDRMADGRGRHWLDEHIGKLSPDILALGIVFGITFLFVLGLERSTLLRAILIMSVSSCIIFFITTGLLKIDNTLWKQLQQTPKNLTQILHAIAFLTCAYAGVSPYSKGILKHSSFPALCFSAFSYTTVVVFLALVVEQRHTNSVMYLLKVFEIRNVWWGREAMAILIILSLSLSLPELLSSGQNSLNTISGHILPSVLSKENHTTGTQIYYILFIGVLSCILVTLCSIQKLLCLSSASYILIQVADIISAIHLLYQPTLLPNIINAGFINNNKKYKLLPHKTLSTVDQTALIDTSEDEEPLSDDSGHSSDTDIDAIVAEYKERIKVVTTLTDPITLEPTLATSQRVDLALVAIIVFATAQGFALINAYYWVAFGSLLIQLLLSTVIISQPGNPSTLQKSSWLAILILIFNIILFCHLMTEVGVFILLWSLLGAGLWSFTQQFFNFKGKFKRRKERIKLRLPPNHKTVTSYLPSYRRMTHVDTVLITR</sequence>
<feature type="transmembrane region" description="Helical" evidence="1">
    <location>
        <begin position="315"/>
        <end position="334"/>
    </location>
</feature>
<dbReference type="PANTHER" id="PTHR43243:SF98">
    <property type="entry name" value="TORN AND DIMINISHED RHABDOMERES, ISOFORM D"/>
    <property type="match status" value="1"/>
</dbReference>
<feature type="transmembrane region" description="Helical" evidence="1">
    <location>
        <begin position="452"/>
        <end position="469"/>
    </location>
</feature>
<feature type="transmembrane region" description="Helical" evidence="1">
    <location>
        <begin position="152"/>
        <end position="170"/>
    </location>
</feature>
<organism evidence="3">
    <name type="scientific">Clastoptera arizonana</name>
    <name type="common">Arizona spittle bug</name>
    <dbReference type="NCBI Taxonomy" id="38151"/>
    <lineage>
        <taxon>Eukaryota</taxon>
        <taxon>Metazoa</taxon>
        <taxon>Ecdysozoa</taxon>
        <taxon>Arthropoda</taxon>
        <taxon>Hexapoda</taxon>
        <taxon>Insecta</taxon>
        <taxon>Pterygota</taxon>
        <taxon>Neoptera</taxon>
        <taxon>Paraneoptera</taxon>
        <taxon>Hemiptera</taxon>
        <taxon>Auchenorrhyncha</taxon>
        <taxon>Cercopoidea</taxon>
        <taxon>Clastopteridae</taxon>
        <taxon>Clastoptera</taxon>
    </lineage>
</organism>
<feature type="transmembrane region" description="Helical" evidence="1">
    <location>
        <begin position="506"/>
        <end position="525"/>
    </location>
</feature>
<dbReference type="AlphaFoldDB" id="A0A1B6DQ23"/>
<dbReference type="Gene3D" id="1.20.1740.10">
    <property type="entry name" value="Amino acid/polyamine transporter I"/>
    <property type="match status" value="1"/>
</dbReference>
<accession>A0A1B6DQ23</accession>
<name>A0A1B6DQ23_9HEMI</name>
<dbReference type="GO" id="GO:0005886">
    <property type="term" value="C:plasma membrane"/>
    <property type="evidence" value="ECO:0007669"/>
    <property type="project" value="TreeGrafter"/>
</dbReference>
<evidence type="ECO:0000256" key="1">
    <source>
        <dbReference type="SAM" id="Phobius"/>
    </source>
</evidence>
<feature type="transmembrane region" description="Helical" evidence="1">
    <location>
        <begin position="475"/>
        <end position="494"/>
    </location>
</feature>
<feature type="transmembrane region" description="Helical" evidence="1">
    <location>
        <begin position="220"/>
        <end position="242"/>
    </location>
</feature>
<reference evidence="3" key="1">
    <citation type="submission" date="2015-12" db="EMBL/GenBank/DDBJ databases">
        <title>De novo transcriptome assembly of four potential Pierce s Disease insect vectors from Arizona vineyards.</title>
        <authorList>
            <person name="Tassone E.E."/>
        </authorList>
    </citation>
    <scope>NUCLEOTIDE SEQUENCE</scope>
</reference>
<evidence type="ECO:0008006" key="4">
    <source>
        <dbReference type="Google" id="ProtNLM"/>
    </source>
</evidence>
<dbReference type="EMBL" id="GEDC01009514">
    <property type="protein sequence ID" value="JAS27784.1"/>
    <property type="molecule type" value="Transcribed_RNA"/>
</dbReference>
<feature type="transmembrane region" description="Helical" evidence="1">
    <location>
        <begin position="28"/>
        <end position="50"/>
    </location>
</feature>
<proteinExistence type="predicted"/>
<keyword evidence="1" id="KW-0812">Transmembrane</keyword>
<feature type="transmembrane region" description="Helical" evidence="1">
    <location>
        <begin position="531"/>
        <end position="551"/>
    </location>
</feature>
<evidence type="ECO:0000313" key="2">
    <source>
        <dbReference type="EMBL" id="JAS20192.1"/>
    </source>
</evidence>
<dbReference type="GO" id="GO:0015171">
    <property type="term" value="F:amino acid transmembrane transporter activity"/>
    <property type="evidence" value="ECO:0007669"/>
    <property type="project" value="TreeGrafter"/>
</dbReference>
<keyword evidence="1" id="KW-1133">Transmembrane helix</keyword>
<protein>
    <recommendedName>
        <fullName evidence="4">Amino acid permease/ SLC12A domain-containing protein</fullName>
    </recommendedName>
</protein>
<evidence type="ECO:0000313" key="3">
    <source>
        <dbReference type="EMBL" id="JAS27784.1"/>
    </source>
</evidence>
<keyword evidence="1" id="KW-0472">Membrane</keyword>
<feature type="transmembrane region" description="Helical" evidence="1">
    <location>
        <begin position="57"/>
        <end position="77"/>
    </location>
</feature>
<dbReference type="PANTHER" id="PTHR43243">
    <property type="entry name" value="INNER MEMBRANE TRANSPORTER YGJI-RELATED"/>
    <property type="match status" value="1"/>
</dbReference>
<dbReference type="EMBL" id="GEDC01017106">
    <property type="protein sequence ID" value="JAS20192.1"/>
    <property type="molecule type" value="Transcribed_RNA"/>
</dbReference>
<feature type="transmembrane region" description="Helical" evidence="1">
    <location>
        <begin position="126"/>
        <end position="146"/>
    </location>
</feature>